<evidence type="ECO:0000313" key="4">
    <source>
        <dbReference type="Proteomes" id="UP001215712"/>
    </source>
</evidence>
<dbReference type="Gene3D" id="1.10.3020.10">
    <property type="entry name" value="alpha-amino acid ester hydrolase ( Helical cap domain)"/>
    <property type="match status" value="1"/>
</dbReference>
<keyword evidence="1" id="KW-0378">Hydrolase</keyword>
<name>A0AAD6MW38_9EURO</name>
<evidence type="ECO:0000256" key="1">
    <source>
        <dbReference type="ARBA" id="ARBA00022801"/>
    </source>
</evidence>
<dbReference type="GO" id="GO:0017000">
    <property type="term" value="P:antibiotic biosynthetic process"/>
    <property type="evidence" value="ECO:0007669"/>
    <property type="project" value="UniProtKB-ARBA"/>
</dbReference>
<organism evidence="3 4">
    <name type="scientific">Penicillium malachiteum</name>
    <dbReference type="NCBI Taxonomy" id="1324776"/>
    <lineage>
        <taxon>Eukaryota</taxon>
        <taxon>Fungi</taxon>
        <taxon>Dikarya</taxon>
        <taxon>Ascomycota</taxon>
        <taxon>Pezizomycotina</taxon>
        <taxon>Eurotiomycetes</taxon>
        <taxon>Eurotiomycetidae</taxon>
        <taxon>Eurotiales</taxon>
        <taxon>Aspergillaceae</taxon>
        <taxon>Penicillium</taxon>
    </lineage>
</organism>
<dbReference type="SUPFAM" id="SSF53474">
    <property type="entry name" value="alpha/beta-Hydrolases"/>
    <property type="match status" value="1"/>
</dbReference>
<reference evidence="3" key="2">
    <citation type="submission" date="2023-01" db="EMBL/GenBank/DDBJ databases">
        <authorList>
            <person name="Petersen C."/>
        </authorList>
    </citation>
    <scope>NUCLEOTIDE SEQUENCE</scope>
    <source>
        <strain evidence="3">IBT 17514</strain>
    </source>
</reference>
<dbReference type="Proteomes" id="UP001215712">
    <property type="component" value="Unassembled WGS sequence"/>
</dbReference>
<protein>
    <recommendedName>
        <fullName evidence="2">Xaa-Pro dipeptidyl-peptidase C-terminal domain-containing protein</fullName>
    </recommendedName>
</protein>
<dbReference type="GO" id="GO:0072330">
    <property type="term" value="P:monocarboxylic acid biosynthetic process"/>
    <property type="evidence" value="ECO:0007669"/>
    <property type="project" value="UniProtKB-ARBA"/>
</dbReference>
<evidence type="ECO:0000313" key="3">
    <source>
        <dbReference type="EMBL" id="KAJ5727151.1"/>
    </source>
</evidence>
<dbReference type="InterPro" id="IPR008979">
    <property type="entry name" value="Galactose-bd-like_sf"/>
</dbReference>
<dbReference type="EMBL" id="JAQJAN010000006">
    <property type="protein sequence ID" value="KAJ5727151.1"/>
    <property type="molecule type" value="Genomic_DNA"/>
</dbReference>
<reference evidence="3" key="1">
    <citation type="journal article" date="2023" name="IMA Fungus">
        <title>Comparative genomic study of the Penicillium genus elucidates a diverse pangenome and 15 lateral gene transfer events.</title>
        <authorList>
            <person name="Petersen C."/>
            <person name="Sorensen T."/>
            <person name="Nielsen M.R."/>
            <person name="Sondergaard T.E."/>
            <person name="Sorensen J.L."/>
            <person name="Fitzpatrick D.A."/>
            <person name="Frisvad J.C."/>
            <person name="Nielsen K.L."/>
        </authorList>
    </citation>
    <scope>NUCLEOTIDE SEQUENCE</scope>
    <source>
        <strain evidence="3">IBT 17514</strain>
    </source>
</reference>
<comment type="caution">
    <text evidence="3">The sequence shown here is derived from an EMBL/GenBank/DDBJ whole genome shotgun (WGS) entry which is preliminary data.</text>
</comment>
<gene>
    <name evidence="3" type="ORF">N7493_004971</name>
</gene>
<dbReference type="Pfam" id="PF08530">
    <property type="entry name" value="PepX_C"/>
    <property type="match status" value="1"/>
</dbReference>
<dbReference type="Pfam" id="PF02129">
    <property type="entry name" value="Peptidase_S15"/>
    <property type="match status" value="1"/>
</dbReference>
<dbReference type="InterPro" id="IPR000383">
    <property type="entry name" value="Xaa-Pro-like_dom"/>
</dbReference>
<feature type="domain" description="Xaa-Pro dipeptidyl-peptidase C-terminal" evidence="2">
    <location>
        <begin position="323"/>
        <end position="549"/>
    </location>
</feature>
<keyword evidence="4" id="KW-1185">Reference proteome</keyword>
<dbReference type="AlphaFoldDB" id="A0AAD6MW38"/>
<dbReference type="GO" id="GO:0008239">
    <property type="term" value="F:dipeptidyl-peptidase activity"/>
    <property type="evidence" value="ECO:0007669"/>
    <property type="project" value="InterPro"/>
</dbReference>
<dbReference type="InterPro" id="IPR005674">
    <property type="entry name" value="CocE/Ser_esterase"/>
</dbReference>
<accession>A0AAD6MW38</accession>
<dbReference type="InterPro" id="IPR029058">
    <property type="entry name" value="AB_hydrolase_fold"/>
</dbReference>
<dbReference type="InterPro" id="IPR013736">
    <property type="entry name" value="Xaa-Pro_dipept_C"/>
</dbReference>
<evidence type="ECO:0000259" key="2">
    <source>
        <dbReference type="SMART" id="SM00939"/>
    </source>
</evidence>
<proteinExistence type="predicted"/>
<dbReference type="NCBIfam" id="TIGR00976">
    <property type="entry name" value="CocE_NonD"/>
    <property type="match status" value="1"/>
</dbReference>
<dbReference type="Gene3D" id="2.60.120.260">
    <property type="entry name" value="Galactose-binding domain-like"/>
    <property type="match status" value="1"/>
</dbReference>
<dbReference type="Gene3D" id="3.40.50.1820">
    <property type="entry name" value="alpha/beta hydrolase"/>
    <property type="match status" value="1"/>
</dbReference>
<sequence length="560" mass="62513">MMGLPVSRSYATAAMDYMGGRYLGMGPEKCSYTSQSVEIPMRDDTKLAAEFYNPILPSGHVPAGLIMIQCCYGRGGGITFFNARSFAARGYQALFVSTRGTFGSGGTFDPHMHEENDSQDIVKWMRLQAWYPGTFATLGASYLGYSQWALFRDPPEDCVAAVIPVGPHDQAWHVWGTGSFRLDRASWSDMMSRPEEERGSFLSRLTNLPGFSFLRSSELDEAVKGLPLEASLRKYFKDRAPWIFDYLANPNVDEPYWEKKRHEVSLDRVDFPILLIGGWYDTFTTQTIHQYKYLFNRGVDVNLIVGPWTHVHGSGLHSMPEIMEFLAQNLAKDGEYSRSRAQIFVTGAEKWYSLSTWPPQTSLKFLYLQEDNGIGAEKPAEEAIPASFIFDPLHPTPSIGGNQMTSGGKVDDSEYANRTDVLTFTSEPLIESLEIMGAPSVLLTHSSDPPFADLFIRLSEVDCHGTSHNITEMYQALDPDRDSSKILQLNLQDCAHQFRPGTCIRLVIAGGSFPMYARNLGTNESRVRSEKTAPQKHTIRIADGVSQIIFPIATGPLPTI</sequence>
<dbReference type="SMART" id="SM00939">
    <property type="entry name" value="PepX_C"/>
    <property type="match status" value="1"/>
</dbReference>
<dbReference type="SUPFAM" id="SSF49785">
    <property type="entry name" value="Galactose-binding domain-like"/>
    <property type="match status" value="1"/>
</dbReference>